<evidence type="ECO:0000256" key="4">
    <source>
        <dbReference type="ARBA" id="ARBA00022989"/>
    </source>
</evidence>
<sequence>MDAADDARHLTTKSRGSVRSDNVRLGMILMIISVFIAPLIDVFSKLSAATIPPAEVSALRFVYQTLLMLPLVLWRGTLREMNWRNTAMHMMRGIILAVSMISFVTALRAMALADAIAIFFVEPSS</sequence>
<reference evidence="8 9" key="1">
    <citation type="submission" date="2020-08" db="EMBL/GenBank/DDBJ databases">
        <title>Genomic Encyclopedia of Type Strains, Phase IV (KMG-IV): sequencing the most valuable type-strain genomes for metagenomic binning, comparative biology and taxonomic classification.</title>
        <authorList>
            <person name="Goeker M."/>
        </authorList>
    </citation>
    <scope>NUCLEOTIDE SEQUENCE [LARGE SCALE GENOMIC DNA]</scope>
    <source>
        <strain evidence="8 9">DSM 29853</strain>
    </source>
</reference>
<dbReference type="GO" id="GO:0016020">
    <property type="term" value="C:membrane"/>
    <property type="evidence" value="ECO:0007669"/>
    <property type="project" value="UniProtKB-SubCell"/>
</dbReference>
<evidence type="ECO:0000256" key="6">
    <source>
        <dbReference type="SAM" id="Phobius"/>
    </source>
</evidence>
<feature type="transmembrane region" description="Helical" evidence="6">
    <location>
        <begin position="23"/>
        <end position="44"/>
    </location>
</feature>
<keyword evidence="9" id="KW-1185">Reference proteome</keyword>
<keyword evidence="5 6" id="KW-0472">Membrane</keyword>
<dbReference type="Proteomes" id="UP000528286">
    <property type="component" value="Unassembled WGS sequence"/>
</dbReference>
<evidence type="ECO:0000256" key="3">
    <source>
        <dbReference type="ARBA" id="ARBA00022692"/>
    </source>
</evidence>
<feature type="transmembrane region" description="Helical" evidence="6">
    <location>
        <begin position="56"/>
        <end position="74"/>
    </location>
</feature>
<evidence type="ECO:0000256" key="5">
    <source>
        <dbReference type="ARBA" id="ARBA00023136"/>
    </source>
</evidence>
<dbReference type="InterPro" id="IPR000620">
    <property type="entry name" value="EamA_dom"/>
</dbReference>
<evidence type="ECO:0000313" key="9">
    <source>
        <dbReference type="Proteomes" id="UP000528286"/>
    </source>
</evidence>
<keyword evidence="4 6" id="KW-1133">Transmembrane helix</keyword>
<dbReference type="PANTHER" id="PTHR22911">
    <property type="entry name" value="ACYL-MALONYL CONDENSING ENZYME-RELATED"/>
    <property type="match status" value="1"/>
</dbReference>
<feature type="transmembrane region" description="Helical" evidence="6">
    <location>
        <begin position="94"/>
        <end position="121"/>
    </location>
</feature>
<dbReference type="Pfam" id="PF00892">
    <property type="entry name" value="EamA"/>
    <property type="match status" value="1"/>
</dbReference>
<dbReference type="AlphaFoldDB" id="A0A7W6J2H4"/>
<evidence type="ECO:0000256" key="1">
    <source>
        <dbReference type="ARBA" id="ARBA00004141"/>
    </source>
</evidence>
<accession>A0A7W6J2H4</accession>
<protein>
    <submittedName>
        <fullName evidence="8">Drug/metabolite transporter (DMT)-like permease</fullName>
    </submittedName>
</protein>
<comment type="caution">
    <text evidence="8">The sequence shown here is derived from an EMBL/GenBank/DDBJ whole genome shotgun (WGS) entry which is preliminary data.</text>
</comment>
<evidence type="ECO:0000259" key="7">
    <source>
        <dbReference type="Pfam" id="PF00892"/>
    </source>
</evidence>
<dbReference type="PANTHER" id="PTHR22911:SF6">
    <property type="entry name" value="SOLUTE CARRIER FAMILY 35 MEMBER G1"/>
    <property type="match status" value="1"/>
</dbReference>
<comment type="subcellular location">
    <subcellularLocation>
        <location evidence="1">Membrane</location>
        <topology evidence="1">Multi-pass membrane protein</topology>
    </subcellularLocation>
</comment>
<name>A0A7W6J2H4_9HYPH</name>
<keyword evidence="3 6" id="KW-0812">Transmembrane</keyword>
<proteinExistence type="inferred from homology"/>
<gene>
    <name evidence="8" type="ORF">GGR23_000683</name>
</gene>
<dbReference type="EMBL" id="JACIEZ010000001">
    <property type="protein sequence ID" value="MBB4063522.1"/>
    <property type="molecule type" value="Genomic_DNA"/>
</dbReference>
<evidence type="ECO:0000313" key="8">
    <source>
        <dbReference type="EMBL" id="MBB4063522.1"/>
    </source>
</evidence>
<comment type="similarity">
    <text evidence="2">Belongs to the drug/metabolite transporter (DMT) superfamily. 10 TMS drug/metabolite exporter (DME) (TC 2.A.7.3) family.</text>
</comment>
<feature type="domain" description="EamA" evidence="7">
    <location>
        <begin position="25"/>
        <end position="123"/>
    </location>
</feature>
<organism evidence="8 9">
    <name type="scientific">Gellertiella hungarica</name>
    <dbReference type="NCBI Taxonomy" id="1572859"/>
    <lineage>
        <taxon>Bacteria</taxon>
        <taxon>Pseudomonadati</taxon>
        <taxon>Pseudomonadota</taxon>
        <taxon>Alphaproteobacteria</taxon>
        <taxon>Hyphomicrobiales</taxon>
        <taxon>Rhizobiaceae</taxon>
        <taxon>Gellertiella</taxon>
    </lineage>
</organism>
<evidence type="ECO:0000256" key="2">
    <source>
        <dbReference type="ARBA" id="ARBA00009853"/>
    </source>
</evidence>